<protein>
    <submittedName>
        <fullName evidence="2">MTTase N-terminal domain-containing protein</fullName>
    </submittedName>
</protein>
<dbReference type="AlphaFoldDB" id="A0A1I7XMB6"/>
<dbReference type="WBParaSite" id="Hba_18668">
    <property type="protein sequence ID" value="Hba_18668"/>
    <property type="gene ID" value="Hba_18668"/>
</dbReference>
<accession>A0A1I7XMB6</accession>
<proteinExistence type="predicted"/>
<reference evidence="2" key="1">
    <citation type="submission" date="2016-11" db="UniProtKB">
        <authorList>
            <consortium name="WormBaseParasite"/>
        </authorList>
    </citation>
    <scope>IDENTIFICATION</scope>
</reference>
<dbReference type="Proteomes" id="UP000095283">
    <property type="component" value="Unplaced"/>
</dbReference>
<organism evidence="1 2">
    <name type="scientific">Heterorhabditis bacteriophora</name>
    <name type="common">Entomopathogenic nematode worm</name>
    <dbReference type="NCBI Taxonomy" id="37862"/>
    <lineage>
        <taxon>Eukaryota</taxon>
        <taxon>Metazoa</taxon>
        <taxon>Ecdysozoa</taxon>
        <taxon>Nematoda</taxon>
        <taxon>Chromadorea</taxon>
        <taxon>Rhabditida</taxon>
        <taxon>Rhabditina</taxon>
        <taxon>Rhabditomorpha</taxon>
        <taxon>Strongyloidea</taxon>
        <taxon>Heterorhabditidae</taxon>
        <taxon>Heterorhabditis</taxon>
    </lineage>
</organism>
<sequence length="59" mass="6946">MIYWTVGCSLADRNAEFALPDCRKHNWTMCAQPFAASFQDRKNAPSRRRRHHRVVSIEL</sequence>
<keyword evidence="1" id="KW-1185">Reference proteome</keyword>
<evidence type="ECO:0000313" key="1">
    <source>
        <dbReference type="Proteomes" id="UP000095283"/>
    </source>
</evidence>
<name>A0A1I7XMB6_HETBA</name>
<evidence type="ECO:0000313" key="2">
    <source>
        <dbReference type="WBParaSite" id="Hba_18668"/>
    </source>
</evidence>